<dbReference type="CDD" id="cd06423">
    <property type="entry name" value="CESA_like"/>
    <property type="match status" value="1"/>
</dbReference>
<dbReference type="AlphaFoldDB" id="A0A919AJP9"/>
<feature type="transmembrane region" description="Helical" evidence="15">
    <location>
        <begin position="386"/>
        <end position="408"/>
    </location>
</feature>
<dbReference type="GO" id="GO:0050501">
    <property type="term" value="F:hyaluronan synthase activity"/>
    <property type="evidence" value="ECO:0007669"/>
    <property type="project" value="UniProtKB-EC"/>
</dbReference>
<evidence type="ECO:0000256" key="11">
    <source>
        <dbReference type="ARBA" id="ARBA00042148"/>
    </source>
</evidence>
<feature type="transmembrane region" description="Helical" evidence="15">
    <location>
        <begin position="28"/>
        <end position="49"/>
    </location>
</feature>
<evidence type="ECO:0000259" key="16">
    <source>
        <dbReference type="Pfam" id="PF00535"/>
    </source>
</evidence>
<evidence type="ECO:0000256" key="2">
    <source>
        <dbReference type="ARBA" id="ARBA00004698"/>
    </source>
</evidence>
<comment type="subcellular location">
    <subcellularLocation>
        <location evidence="1">Cell membrane</location>
    </subcellularLocation>
</comment>
<evidence type="ECO:0000256" key="7">
    <source>
        <dbReference type="ARBA" id="ARBA00022679"/>
    </source>
</evidence>
<keyword evidence="15" id="KW-1133">Transmembrane helix</keyword>
<reference evidence="17" key="1">
    <citation type="journal article" date="2014" name="Int. J. Syst. Evol. Microbiol.">
        <title>Complete genome sequence of Corynebacterium casei LMG S-19264T (=DSM 44701T), isolated from a smear-ripened cheese.</title>
        <authorList>
            <consortium name="US DOE Joint Genome Institute (JGI-PGF)"/>
            <person name="Walter F."/>
            <person name="Albersmeier A."/>
            <person name="Kalinowski J."/>
            <person name="Ruckert C."/>
        </authorList>
    </citation>
    <scope>NUCLEOTIDE SEQUENCE</scope>
    <source>
        <strain evidence="17">JCM 4477</strain>
    </source>
</reference>
<protein>
    <recommendedName>
        <fullName evidence="10">Hyaluronan synthase</fullName>
        <ecNumber evidence="4">2.4.1.212</ecNumber>
    </recommendedName>
    <alternativeName>
        <fullName evidence="12">Hyaluronate synthase</fullName>
    </alternativeName>
    <alternativeName>
        <fullName evidence="11">Hyaluronic acid synthase</fullName>
    </alternativeName>
</protein>
<name>A0A919AJP9_9ACTN</name>
<dbReference type="EMBL" id="BNBI01000009">
    <property type="protein sequence ID" value="GHF11899.1"/>
    <property type="molecule type" value="Genomic_DNA"/>
</dbReference>
<evidence type="ECO:0000256" key="6">
    <source>
        <dbReference type="ARBA" id="ARBA00022676"/>
    </source>
</evidence>
<comment type="similarity">
    <text evidence="3">Belongs to the NodC/HAS family.</text>
</comment>
<evidence type="ECO:0000256" key="13">
    <source>
        <dbReference type="ARBA" id="ARBA00047709"/>
    </source>
</evidence>
<evidence type="ECO:0000256" key="8">
    <source>
        <dbReference type="ARBA" id="ARBA00023136"/>
    </source>
</evidence>
<keyword evidence="18" id="KW-1185">Reference proteome</keyword>
<evidence type="ECO:0000256" key="15">
    <source>
        <dbReference type="SAM" id="Phobius"/>
    </source>
</evidence>
<dbReference type="RefSeq" id="WP_190205834.1">
    <property type="nucleotide sequence ID" value="NZ_BNBI01000009.1"/>
</dbReference>
<dbReference type="InterPro" id="IPR001173">
    <property type="entry name" value="Glyco_trans_2-like"/>
</dbReference>
<evidence type="ECO:0000313" key="18">
    <source>
        <dbReference type="Proteomes" id="UP000630718"/>
    </source>
</evidence>
<feature type="transmembrane region" description="Helical" evidence="15">
    <location>
        <begin position="61"/>
        <end position="81"/>
    </location>
</feature>
<dbReference type="Gene3D" id="3.90.550.10">
    <property type="entry name" value="Spore Coat Polysaccharide Biosynthesis Protein SpsA, Chain A"/>
    <property type="match status" value="1"/>
</dbReference>
<evidence type="ECO:0000256" key="5">
    <source>
        <dbReference type="ARBA" id="ARBA00022475"/>
    </source>
</evidence>
<comment type="pathway">
    <text evidence="2">Glycan biosynthesis; hyaluronan biosynthesis.</text>
</comment>
<gene>
    <name evidence="17" type="ORF">GCM10018772_41210</name>
</gene>
<dbReference type="SUPFAM" id="SSF53448">
    <property type="entry name" value="Nucleotide-diphospho-sugar transferases"/>
    <property type="match status" value="1"/>
</dbReference>
<feature type="domain" description="Glycosyltransferase 2-like" evidence="16">
    <location>
        <begin position="112"/>
        <end position="279"/>
    </location>
</feature>
<evidence type="ECO:0000256" key="1">
    <source>
        <dbReference type="ARBA" id="ARBA00004236"/>
    </source>
</evidence>
<keyword evidence="8 15" id="KW-0472">Membrane</keyword>
<dbReference type="GO" id="GO:0030213">
    <property type="term" value="P:hyaluronan biosynthetic process"/>
    <property type="evidence" value="ECO:0007669"/>
    <property type="project" value="TreeGrafter"/>
</dbReference>
<dbReference type="Pfam" id="PF00535">
    <property type="entry name" value="Glycos_transf_2"/>
    <property type="match status" value="1"/>
</dbReference>
<evidence type="ECO:0000313" key="17">
    <source>
        <dbReference type="EMBL" id="GHF11899.1"/>
    </source>
</evidence>
<keyword evidence="6" id="KW-0328">Glycosyltransferase</keyword>
<keyword evidence="5" id="KW-1003">Cell membrane</keyword>
<evidence type="ECO:0000256" key="14">
    <source>
        <dbReference type="ARBA" id="ARBA00048168"/>
    </source>
</evidence>
<sequence length="482" mass="53844">MSDLVNARPARPGARALRERLDALDTDVRRGVVSLLTLVALLPLLFLLARRTVRLPYGFDLPVLYGLTVLTATIALLHTAYSRYDDPAVRLLRRRPRDLAAFPPLPARPRVSFLLAVRNERAHIETCVRSMAAADHPDVQIVVVDDASDDGTAEVLGRLAGELPVTLIRLERNLGKKAALVRACERADGDVLVFTDSDCVIAPDAVGACVDAMVRHPELGAVSGHCRALNADAGLLARVQDVWYEGQFRITKAAEAAFGSVCCVSGPLAAFRREAVWNYLPAWAGDRFLGAPFRFATDRQLTGYVLGQKWLGRALKRRYADSPFVRDHDYPERRWEVGYSRSARVWTRVPSRPGSFLRQQIRWKKSFVRNLFFTGRFMWRRGPAAAALYYAHALWVLAAPVLVARHLVWAPLHLAGLLTLLYLGGVVLKGCVWGLAYRLDHPADRAWRCRPLMSLLSCCVLAWLLPYALLTLRRNVWTRSAA</sequence>
<evidence type="ECO:0000256" key="3">
    <source>
        <dbReference type="ARBA" id="ARBA00006782"/>
    </source>
</evidence>
<keyword evidence="15" id="KW-0812">Transmembrane</keyword>
<feature type="transmembrane region" description="Helical" evidence="15">
    <location>
        <begin position="451"/>
        <end position="470"/>
    </location>
</feature>
<comment type="caution">
    <text evidence="17">The sequence shown here is derived from an EMBL/GenBank/DDBJ whole genome shotgun (WGS) entry which is preliminary data.</text>
</comment>
<dbReference type="InterPro" id="IPR029044">
    <property type="entry name" value="Nucleotide-diphossugar_trans"/>
</dbReference>
<comment type="catalytic activity">
    <reaction evidence="14">
        <text>N-acetyl-beta-D-glucosaminyl-(1-&gt;4)-[hyaluronan](n) + UDP-alpha-D-glucuronate = [hyaluronan](n+1) + UDP + H(+)</text>
        <dbReference type="Rhea" id="RHEA:12528"/>
        <dbReference type="Rhea" id="RHEA-COMP:12585"/>
        <dbReference type="Rhea" id="RHEA-COMP:12587"/>
        <dbReference type="ChEBI" id="CHEBI:15378"/>
        <dbReference type="ChEBI" id="CHEBI:58052"/>
        <dbReference type="ChEBI" id="CHEBI:58223"/>
        <dbReference type="ChEBI" id="CHEBI:132153"/>
        <dbReference type="ChEBI" id="CHEBI:132154"/>
        <dbReference type="EC" id="2.4.1.212"/>
    </reaction>
</comment>
<keyword evidence="7 17" id="KW-0808">Transferase</keyword>
<feature type="transmembrane region" description="Helical" evidence="15">
    <location>
        <begin position="414"/>
        <end position="439"/>
    </location>
</feature>
<reference evidence="17" key="2">
    <citation type="submission" date="2020-09" db="EMBL/GenBank/DDBJ databases">
        <authorList>
            <person name="Sun Q."/>
            <person name="Ohkuma M."/>
        </authorList>
    </citation>
    <scope>NUCLEOTIDE SEQUENCE</scope>
    <source>
        <strain evidence="17">JCM 4477</strain>
    </source>
</reference>
<comment type="function">
    <text evidence="9">Glycosaminoglycan synthesis. The hyaluronic acid capsule is involved in the pathogenicity of group A Streptococci; it may be the major virulence determinant.</text>
</comment>
<accession>A0A919AJP9</accession>
<dbReference type="GO" id="GO:0085029">
    <property type="term" value="P:extracellular matrix assembly"/>
    <property type="evidence" value="ECO:0007669"/>
    <property type="project" value="TreeGrafter"/>
</dbReference>
<evidence type="ECO:0000256" key="12">
    <source>
        <dbReference type="ARBA" id="ARBA00043237"/>
    </source>
</evidence>
<evidence type="ECO:0000256" key="10">
    <source>
        <dbReference type="ARBA" id="ARBA00040508"/>
    </source>
</evidence>
<dbReference type="Proteomes" id="UP000630718">
    <property type="component" value="Unassembled WGS sequence"/>
</dbReference>
<dbReference type="EC" id="2.4.1.212" evidence="4"/>
<organism evidence="17 18">
    <name type="scientific">Streptomyces fumanus</name>
    <dbReference type="NCBI Taxonomy" id="67302"/>
    <lineage>
        <taxon>Bacteria</taxon>
        <taxon>Bacillati</taxon>
        <taxon>Actinomycetota</taxon>
        <taxon>Actinomycetes</taxon>
        <taxon>Kitasatosporales</taxon>
        <taxon>Streptomycetaceae</taxon>
        <taxon>Streptomyces</taxon>
    </lineage>
</organism>
<dbReference type="GO" id="GO:0005886">
    <property type="term" value="C:plasma membrane"/>
    <property type="evidence" value="ECO:0007669"/>
    <property type="project" value="UniProtKB-SubCell"/>
</dbReference>
<dbReference type="PANTHER" id="PTHR22913:SF12">
    <property type="entry name" value="MANNURONAN SYNTHASE"/>
    <property type="match status" value="1"/>
</dbReference>
<evidence type="ECO:0000256" key="9">
    <source>
        <dbReference type="ARBA" id="ARBA00037408"/>
    </source>
</evidence>
<evidence type="ECO:0000256" key="4">
    <source>
        <dbReference type="ARBA" id="ARBA00012207"/>
    </source>
</evidence>
<proteinExistence type="inferred from homology"/>
<dbReference type="PANTHER" id="PTHR22913">
    <property type="entry name" value="HYALURONAN SYNTHASE"/>
    <property type="match status" value="1"/>
</dbReference>
<comment type="catalytic activity">
    <reaction evidence="13">
        <text>[hyaluronan](n) + UDP-N-acetyl-alpha-D-glucosamine = N-acetyl-beta-D-glucosaminyl-(1-&gt;4)-[hyaluronan](n) + UDP + H(+)</text>
        <dbReference type="Rhea" id="RHEA:20465"/>
        <dbReference type="Rhea" id="RHEA-COMP:12583"/>
        <dbReference type="Rhea" id="RHEA-COMP:12585"/>
        <dbReference type="ChEBI" id="CHEBI:15378"/>
        <dbReference type="ChEBI" id="CHEBI:57705"/>
        <dbReference type="ChEBI" id="CHEBI:58223"/>
        <dbReference type="ChEBI" id="CHEBI:132153"/>
        <dbReference type="ChEBI" id="CHEBI:132154"/>
        <dbReference type="EC" id="2.4.1.212"/>
    </reaction>
</comment>